<protein>
    <submittedName>
        <fullName evidence="7">Cation:proton antiporter</fullName>
    </submittedName>
</protein>
<proteinExistence type="predicted"/>
<evidence type="ECO:0000256" key="5">
    <source>
        <dbReference type="SAM" id="Phobius"/>
    </source>
</evidence>
<feature type="transmembrane region" description="Helical" evidence="5">
    <location>
        <begin position="338"/>
        <end position="356"/>
    </location>
</feature>
<keyword evidence="2 5" id="KW-0812">Transmembrane</keyword>
<evidence type="ECO:0000256" key="2">
    <source>
        <dbReference type="ARBA" id="ARBA00022692"/>
    </source>
</evidence>
<keyword evidence="4 5" id="KW-0472">Membrane</keyword>
<feature type="transmembrane region" description="Helical" evidence="5">
    <location>
        <begin position="86"/>
        <end position="108"/>
    </location>
</feature>
<dbReference type="Gene3D" id="1.20.1530.20">
    <property type="match status" value="1"/>
</dbReference>
<feature type="transmembrane region" description="Helical" evidence="5">
    <location>
        <begin position="152"/>
        <end position="175"/>
    </location>
</feature>
<feature type="transmembrane region" description="Helical" evidence="5">
    <location>
        <begin position="120"/>
        <end position="140"/>
    </location>
</feature>
<reference evidence="7" key="2">
    <citation type="journal article" date="2021" name="PeerJ">
        <title>Extensive microbial diversity within the chicken gut microbiome revealed by metagenomics and culture.</title>
        <authorList>
            <person name="Gilroy R."/>
            <person name="Ravi A."/>
            <person name="Getino M."/>
            <person name="Pursley I."/>
            <person name="Horton D.L."/>
            <person name="Alikhan N.F."/>
            <person name="Baker D."/>
            <person name="Gharbi K."/>
            <person name="Hall N."/>
            <person name="Watson M."/>
            <person name="Adriaenssens E.M."/>
            <person name="Foster-Nyarko E."/>
            <person name="Jarju S."/>
            <person name="Secka A."/>
            <person name="Antonio M."/>
            <person name="Oren A."/>
            <person name="Chaudhuri R.R."/>
            <person name="La Ragione R."/>
            <person name="Hildebrand F."/>
            <person name="Pallen M.J."/>
        </authorList>
    </citation>
    <scope>NUCLEOTIDE SEQUENCE</scope>
    <source>
        <strain evidence="7">517</strain>
    </source>
</reference>
<dbReference type="InterPro" id="IPR038770">
    <property type="entry name" value="Na+/solute_symporter_sf"/>
</dbReference>
<evidence type="ECO:0000256" key="1">
    <source>
        <dbReference type="ARBA" id="ARBA00004141"/>
    </source>
</evidence>
<reference evidence="7" key="1">
    <citation type="submission" date="2020-10" db="EMBL/GenBank/DDBJ databases">
        <authorList>
            <person name="Gilroy R."/>
        </authorList>
    </citation>
    <scope>NUCLEOTIDE SEQUENCE</scope>
    <source>
        <strain evidence="7">517</strain>
    </source>
</reference>
<dbReference type="Pfam" id="PF00999">
    <property type="entry name" value="Na_H_Exchanger"/>
    <property type="match status" value="1"/>
</dbReference>
<feature type="domain" description="Cation/H+ exchanger transmembrane" evidence="6">
    <location>
        <begin position="9"/>
        <end position="390"/>
    </location>
</feature>
<evidence type="ECO:0000256" key="3">
    <source>
        <dbReference type="ARBA" id="ARBA00022989"/>
    </source>
</evidence>
<dbReference type="PANTHER" id="PTHR43021:SF2">
    <property type="entry name" value="CATION_H+ EXCHANGER DOMAIN-CONTAINING PROTEIN"/>
    <property type="match status" value="1"/>
</dbReference>
<keyword evidence="3 5" id="KW-1133">Transmembrane helix</keyword>
<dbReference type="GO" id="GO:1902600">
    <property type="term" value="P:proton transmembrane transport"/>
    <property type="evidence" value="ECO:0007669"/>
    <property type="project" value="InterPro"/>
</dbReference>
<dbReference type="PANTHER" id="PTHR43021">
    <property type="entry name" value="NA(+)/H(+) ANTIPORTER-RELATED"/>
    <property type="match status" value="1"/>
</dbReference>
<dbReference type="AlphaFoldDB" id="A0A940DH68"/>
<feature type="transmembrane region" description="Helical" evidence="5">
    <location>
        <begin position="282"/>
        <end position="312"/>
    </location>
</feature>
<evidence type="ECO:0000313" key="8">
    <source>
        <dbReference type="Proteomes" id="UP000727857"/>
    </source>
</evidence>
<dbReference type="Proteomes" id="UP000727857">
    <property type="component" value="Unassembled WGS sequence"/>
</dbReference>
<dbReference type="EMBL" id="JADINF010000163">
    <property type="protein sequence ID" value="MBO8424651.1"/>
    <property type="molecule type" value="Genomic_DNA"/>
</dbReference>
<sequence length="430" mass="44777">MTAILGIALAMVFGLVFNRVMKLFNLPSVTGYLAAGIIVGPYCIGLLSGDTLSGVSFITDIALGFIAFSIGGEFKLSSLKSLGPKVLVITFTQALGAVALVMCALFVVRAAAPELIDTPAILLLSAIATATAPAATLMVVRQFKAHGVVTDTLLPVVAFDDAIGLMVFAVCSGIAKVVAAGAELTVTSVLLMPLFEIVVSLAIGAALGFLLTLCCKLFRSRANRLCCMVTLVLAGVGLCELNILGGNLSSLLTCMMIGAVFVNTRRDAEMILEGTERWTPPLFMLFFVISGATLDLAVIPQVGVVGIAYIVFRSLGKYFGAFAGAAITKADKQVRNHLGITLLPQAGVAIGMAQIVANTPEFSAIAGQVVTVTLCATLVYELVGPLLTKMSLKAAGEITERGKLPITELIEEAAARIKGRKNKTDGESGT</sequence>
<evidence type="ECO:0000313" key="7">
    <source>
        <dbReference type="EMBL" id="MBO8424651.1"/>
    </source>
</evidence>
<feature type="transmembrane region" description="Helical" evidence="5">
    <location>
        <begin position="230"/>
        <end position="262"/>
    </location>
</feature>
<dbReference type="GO" id="GO:0016020">
    <property type="term" value="C:membrane"/>
    <property type="evidence" value="ECO:0007669"/>
    <property type="project" value="UniProtKB-SubCell"/>
</dbReference>
<feature type="transmembrane region" description="Helical" evidence="5">
    <location>
        <begin position="55"/>
        <end position="74"/>
    </location>
</feature>
<dbReference type="InterPro" id="IPR006153">
    <property type="entry name" value="Cation/H_exchanger_TM"/>
</dbReference>
<accession>A0A940DH68</accession>
<comment type="subcellular location">
    <subcellularLocation>
        <location evidence="1">Membrane</location>
        <topology evidence="1">Multi-pass membrane protein</topology>
    </subcellularLocation>
</comment>
<evidence type="ECO:0000256" key="4">
    <source>
        <dbReference type="ARBA" id="ARBA00023136"/>
    </source>
</evidence>
<feature type="transmembrane region" description="Helical" evidence="5">
    <location>
        <begin position="362"/>
        <end position="383"/>
    </location>
</feature>
<gene>
    <name evidence="7" type="ORF">IAB16_06490</name>
</gene>
<organism evidence="7 8">
    <name type="scientific">Candidatus Stercoripulliclostridium pullicola</name>
    <dbReference type="NCBI Taxonomy" id="2840953"/>
    <lineage>
        <taxon>Bacteria</taxon>
        <taxon>Bacillati</taxon>
        <taxon>Bacillota</taxon>
        <taxon>Clostridia</taxon>
        <taxon>Eubacteriales</taxon>
        <taxon>Candidatus Stercoripulliclostridium</taxon>
    </lineage>
</organism>
<comment type="caution">
    <text evidence="7">The sequence shown here is derived from an EMBL/GenBank/DDBJ whole genome shotgun (WGS) entry which is preliminary data.</text>
</comment>
<name>A0A940DH68_9FIRM</name>
<feature type="transmembrane region" description="Helical" evidence="5">
    <location>
        <begin position="195"/>
        <end position="218"/>
    </location>
</feature>
<evidence type="ECO:0000259" key="6">
    <source>
        <dbReference type="Pfam" id="PF00999"/>
    </source>
</evidence>
<dbReference type="GO" id="GO:0015297">
    <property type="term" value="F:antiporter activity"/>
    <property type="evidence" value="ECO:0007669"/>
    <property type="project" value="InterPro"/>
</dbReference>